<dbReference type="EMBL" id="KC612923">
    <property type="protein sequence ID" value="AGH60354.1"/>
    <property type="molecule type" value="Genomic_DNA"/>
</dbReference>
<dbReference type="VEuPathDB" id="TriTrypDB:Tb427_000449500"/>
<feature type="signal peptide" evidence="1">
    <location>
        <begin position="1"/>
        <end position="24"/>
    </location>
</feature>
<name>M4SWD3_9TRYP</name>
<evidence type="ECO:0000313" key="2">
    <source>
        <dbReference type="EMBL" id="AGH60354.1"/>
    </source>
</evidence>
<organism evidence="2">
    <name type="scientific">Trypanosoma brucei</name>
    <dbReference type="NCBI Taxonomy" id="5691"/>
    <lineage>
        <taxon>Eukaryota</taxon>
        <taxon>Discoba</taxon>
        <taxon>Euglenozoa</taxon>
        <taxon>Kinetoplastea</taxon>
        <taxon>Metakinetoplastina</taxon>
        <taxon>Trypanosomatida</taxon>
        <taxon>Trypanosomatidae</taxon>
        <taxon>Trypanosoma</taxon>
    </lineage>
</organism>
<dbReference type="SUPFAM" id="SSF58087">
    <property type="entry name" value="Variant surface glycoprotein (N-terminal domain)"/>
    <property type="match status" value="1"/>
</dbReference>
<evidence type="ECO:0000256" key="1">
    <source>
        <dbReference type="SAM" id="SignalP"/>
    </source>
</evidence>
<reference evidence="2" key="1">
    <citation type="submission" date="2013-02" db="EMBL/GenBank/DDBJ databases">
        <authorList>
            <person name="Cross G.A.M."/>
            <person name="Kim H.-S."/>
            <person name="Wickstead B."/>
        </authorList>
    </citation>
    <scope>NUCLEOTIDE SEQUENCE</scope>
    <source>
        <strain evidence="2">Lister 427</strain>
    </source>
</reference>
<keyword evidence="1" id="KW-0732">Signal</keyword>
<feature type="chain" id="PRO_5004057469" evidence="1">
    <location>
        <begin position="25"/>
        <end position="405"/>
    </location>
</feature>
<reference evidence="2" key="2">
    <citation type="journal article" date="2014" name="Mol. Biochem. Parasitol.">
        <title>Capturing the variant surface glycoprotein repertoire (the VSGnome) of Trypanosoma brucei Lister 427.</title>
        <authorList>
            <person name="Cross G.A."/>
            <person name="Kim H.S."/>
            <person name="Wickstead B."/>
        </authorList>
    </citation>
    <scope>NUCLEOTIDE SEQUENCE</scope>
    <source>
        <strain evidence="2">Lister 427</strain>
    </source>
</reference>
<proteinExistence type="predicted"/>
<protein>
    <submittedName>
        <fullName evidence="2">Variant surface glycoprotein 1423</fullName>
    </submittedName>
</protein>
<sequence length="405" mass="42930">MNNKVSKWNKFLAATAVFLAAATAKKPSTKANTLAFGATHWCHEEKYLIAALKALSGERQTRTKNTQQDVATLQKWNLAAALVPAEQKVPYELLLAYGFETAKANAAAASALDAAVNAALPFIEARIADYTKARGLLEVTQAATGNGVHNNGASSAGDCTVSTALTARAAHTCNLANEADAKPEAVLAVIENLEHVRIEAAANFTNLVEGPKIGLRGQVNNWQSTQANGCQCATNCGNTVTIQTLTAATAKTTAISASAVSVTNVGDTAPGAGDDPAQSKHRTAKKLTSLLASISEALKQKQRPLHTTTYKDVIAFPSMVECARNLLKPEQSGSKLDATQTSEIQKFLQNTFGPTNTEFQTKFKTNLDFMPISYKVADAEGAKTLSTALQTANTAIALTYIERKE</sequence>
<dbReference type="AlphaFoldDB" id="M4SWD3"/>
<accession>M4SWD3</accession>